<evidence type="ECO:0000256" key="4">
    <source>
        <dbReference type="ARBA" id="ARBA00022723"/>
    </source>
</evidence>
<evidence type="ECO:0000256" key="8">
    <source>
        <dbReference type="PIRSR" id="PIRSR602401-1"/>
    </source>
</evidence>
<dbReference type="InterPro" id="IPR017972">
    <property type="entry name" value="Cyt_P450_CS"/>
</dbReference>
<dbReference type="GO" id="GO:0020037">
    <property type="term" value="F:heme binding"/>
    <property type="evidence" value="ECO:0007669"/>
    <property type="project" value="InterPro"/>
</dbReference>
<evidence type="ECO:0000256" key="10">
    <source>
        <dbReference type="SAM" id="MobiDB-lite"/>
    </source>
</evidence>
<comment type="cofactor">
    <cofactor evidence="1 8">
        <name>heme</name>
        <dbReference type="ChEBI" id="CHEBI:30413"/>
    </cofactor>
</comment>
<keyword evidence="5 9" id="KW-0560">Oxidoreductase</keyword>
<evidence type="ECO:0000256" key="6">
    <source>
        <dbReference type="ARBA" id="ARBA00023004"/>
    </source>
</evidence>
<dbReference type="InterPro" id="IPR050479">
    <property type="entry name" value="CYP11_CYP27_families"/>
</dbReference>
<dbReference type="GO" id="GO:0004497">
    <property type="term" value="F:monooxygenase activity"/>
    <property type="evidence" value="ECO:0007669"/>
    <property type="project" value="UniProtKB-KW"/>
</dbReference>
<dbReference type="SUPFAM" id="SSF48264">
    <property type="entry name" value="Cytochrome P450"/>
    <property type="match status" value="1"/>
</dbReference>
<dbReference type="Gene3D" id="1.10.630.10">
    <property type="entry name" value="Cytochrome P450"/>
    <property type="match status" value="1"/>
</dbReference>
<keyword evidence="7 9" id="KW-0503">Monooxygenase</keyword>
<dbReference type="AlphaFoldDB" id="A0A6G1SAM5"/>
<evidence type="ECO:0000256" key="7">
    <source>
        <dbReference type="ARBA" id="ARBA00023033"/>
    </source>
</evidence>
<dbReference type="Pfam" id="PF00067">
    <property type="entry name" value="p450"/>
    <property type="match status" value="2"/>
</dbReference>
<keyword evidence="3 8" id="KW-0349">Heme</keyword>
<dbReference type="GO" id="GO:0005506">
    <property type="term" value="F:iron ion binding"/>
    <property type="evidence" value="ECO:0007669"/>
    <property type="project" value="InterPro"/>
</dbReference>
<feature type="compositionally biased region" description="Low complexity" evidence="10">
    <location>
        <begin position="350"/>
        <end position="370"/>
    </location>
</feature>
<dbReference type="PANTHER" id="PTHR24279:SF120">
    <property type="entry name" value="CYTOCHROME P450"/>
    <property type="match status" value="1"/>
</dbReference>
<dbReference type="PRINTS" id="PR00385">
    <property type="entry name" value="P450"/>
</dbReference>
<feature type="binding site" description="axial binding residue" evidence="8">
    <location>
        <position position="555"/>
    </location>
    <ligand>
        <name>heme</name>
        <dbReference type="ChEBI" id="CHEBI:30413"/>
    </ligand>
    <ligandPart>
        <name>Fe</name>
        <dbReference type="ChEBI" id="CHEBI:18248"/>
    </ligandPart>
</feature>
<evidence type="ECO:0000256" key="3">
    <source>
        <dbReference type="ARBA" id="ARBA00022617"/>
    </source>
</evidence>
<accession>A0A6G1SAM5</accession>
<evidence type="ECO:0000256" key="9">
    <source>
        <dbReference type="RuleBase" id="RU000461"/>
    </source>
</evidence>
<proteinExistence type="inferred from homology"/>
<gene>
    <name evidence="11" type="primary">shd_0</name>
    <name evidence="11" type="ORF">g.6067</name>
</gene>
<comment type="similarity">
    <text evidence="2 9">Belongs to the cytochrome P450 family.</text>
</comment>
<dbReference type="PRINTS" id="PR00463">
    <property type="entry name" value="EP450I"/>
</dbReference>
<reference evidence="11" key="1">
    <citation type="submission" date="2018-10" db="EMBL/GenBank/DDBJ databases">
        <title>Transcriptome assembly of Aceria tosichella (Wheat curl mite) Type 2.</title>
        <authorList>
            <person name="Scully E.D."/>
            <person name="Geib S.M."/>
            <person name="Palmer N.A."/>
            <person name="Gupta A.K."/>
            <person name="Sarath G."/>
            <person name="Tatineni S."/>
        </authorList>
    </citation>
    <scope>NUCLEOTIDE SEQUENCE</scope>
    <source>
        <strain evidence="11">LincolnNE</strain>
    </source>
</reference>
<dbReference type="InterPro" id="IPR001128">
    <property type="entry name" value="Cyt_P450"/>
</dbReference>
<dbReference type="PANTHER" id="PTHR24279">
    <property type="entry name" value="CYTOCHROME P450"/>
    <property type="match status" value="1"/>
</dbReference>
<dbReference type="CDD" id="cd11054">
    <property type="entry name" value="CYP24A1-like"/>
    <property type="match status" value="1"/>
</dbReference>
<sequence length="610" mass="69861">MSSRMKPLSACKHALKFQQAKPFEAIPGPKPSLPMVGTNWIYFPIVGHYQSMKLHEANLDKYHRYGPIMKEEYQRGHSTVTVFDPSDIKEVFLREGACPSRPVLPYVIKHRKSDPSRYPNVGLANMEGTEWLELRSRLAPLLLSRELKKRHITTQNRVSNRLVNYIKSLLPANNNNNNDNNPNHQQQMSNGIHHGPSNPACIDEDDDYYEEKSDMNNQNSGIVKNVQEVFYRFSIESIMNLCINQELGCLSSATGDSQLETTTTATTTTKITGDNYNVVSNEGERMFQAAMNFFEAQHKLYYGPGFWKYFNTKPYRQLCDSENSIHDISSKYIDTALVHLKKKYKIQEGNNNNNNNNNRQDNHQQQQHLGNHNQLEDSPIEEHESLLETLYCTNKFTDLEVKSAIVDFVGGGIYTVANTLTMALFLLASNPSVQEQLYREICEVFKEDKEIGSDITIDMEKLEQLKFLKLCLKESYRLLPTIPGVARTLQRDTVLSNHVVPKNTLVFCNFMVACRLPQYFTDPDTYNPSRWERNGSTKNDLAFCLLPFGHGVRKCIGHNFAELEIYVALAKLIRSFKISTLNGENAKTLNLCYKFIVVPEKPVKLKFTPR</sequence>
<keyword evidence="4 8" id="KW-0479">Metal-binding</keyword>
<feature type="compositionally biased region" description="Low complexity" evidence="10">
    <location>
        <begin position="173"/>
        <end position="183"/>
    </location>
</feature>
<dbReference type="GO" id="GO:0016705">
    <property type="term" value="F:oxidoreductase activity, acting on paired donors, with incorporation or reduction of molecular oxygen"/>
    <property type="evidence" value="ECO:0007669"/>
    <property type="project" value="InterPro"/>
</dbReference>
<evidence type="ECO:0000256" key="2">
    <source>
        <dbReference type="ARBA" id="ARBA00010617"/>
    </source>
</evidence>
<name>A0A6G1SAM5_9ACAR</name>
<dbReference type="InterPro" id="IPR002401">
    <property type="entry name" value="Cyt_P450_E_grp-I"/>
</dbReference>
<organism evidence="11">
    <name type="scientific">Aceria tosichella</name>
    <name type="common">wheat curl mite</name>
    <dbReference type="NCBI Taxonomy" id="561515"/>
    <lineage>
        <taxon>Eukaryota</taxon>
        <taxon>Metazoa</taxon>
        <taxon>Ecdysozoa</taxon>
        <taxon>Arthropoda</taxon>
        <taxon>Chelicerata</taxon>
        <taxon>Arachnida</taxon>
        <taxon>Acari</taxon>
        <taxon>Acariformes</taxon>
        <taxon>Trombidiformes</taxon>
        <taxon>Prostigmata</taxon>
        <taxon>Eupodina</taxon>
        <taxon>Eriophyoidea</taxon>
        <taxon>Eriophyidae</taxon>
        <taxon>Eriophyinae</taxon>
        <taxon>Aceriini</taxon>
        <taxon>Aceria</taxon>
    </lineage>
</organism>
<keyword evidence="6 8" id="KW-0408">Iron</keyword>
<feature type="region of interest" description="Disordered" evidence="10">
    <location>
        <begin position="173"/>
        <end position="205"/>
    </location>
</feature>
<protein>
    <submittedName>
        <fullName evidence="11">Ecdysone 20-monooxygenase</fullName>
    </submittedName>
</protein>
<evidence type="ECO:0000313" key="11">
    <source>
        <dbReference type="EMBL" id="MDE47271.1"/>
    </source>
</evidence>
<dbReference type="EMBL" id="GGYP01002500">
    <property type="protein sequence ID" value="MDE47271.1"/>
    <property type="molecule type" value="Transcribed_RNA"/>
</dbReference>
<evidence type="ECO:0000256" key="5">
    <source>
        <dbReference type="ARBA" id="ARBA00023002"/>
    </source>
</evidence>
<dbReference type="PROSITE" id="PS00086">
    <property type="entry name" value="CYTOCHROME_P450"/>
    <property type="match status" value="1"/>
</dbReference>
<evidence type="ECO:0000256" key="1">
    <source>
        <dbReference type="ARBA" id="ARBA00001971"/>
    </source>
</evidence>
<feature type="region of interest" description="Disordered" evidence="10">
    <location>
        <begin position="347"/>
        <end position="370"/>
    </location>
</feature>
<dbReference type="InterPro" id="IPR036396">
    <property type="entry name" value="Cyt_P450_sf"/>
</dbReference>